<accession>A0A8J7JGP2</accession>
<dbReference type="Gene3D" id="3.40.50.2000">
    <property type="entry name" value="Glycogen Phosphorylase B"/>
    <property type="match status" value="2"/>
</dbReference>
<sequence>MRRRVLIAIDTLQIGGPGKGLLQFLRCGGMELCDPVLLGFPRVGIARWPFGEAVRQSAVKFEAITQRGPFDLSTIPKAHAVIKKHRIEILQSHGYKAHLVFFFLKRLTGLPWVAYVHGDTAENWKIKLYNRLEKALLRFADRVVVVSDQLKSKLDPKLVDSNRVRTIKNAIEPPPPRSPSTDIRSAWGLGTDDLAVAVVGRFSPEKGQLVFIEALALVRERLKNVKGLLIGDGQDKELLQARARELGVEDALVFTGFQSDVAPYYDAADLVVLPSFSEGMPNVALEAMMFGKPVVASRVGGVPEVVVDGVTGRLVPARDPRRLAEAILAVLADPRLCAEYGQAGKKRVLEEFDPYRRAEQMTAVYAQL</sequence>
<dbReference type="InterPro" id="IPR001296">
    <property type="entry name" value="Glyco_trans_1"/>
</dbReference>
<organism evidence="5 6">
    <name type="scientific">Geomesophilobacter sediminis</name>
    <dbReference type="NCBI Taxonomy" id="2798584"/>
    <lineage>
        <taxon>Bacteria</taxon>
        <taxon>Pseudomonadati</taxon>
        <taxon>Thermodesulfobacteriota</taxon>
        <taxon>Desulfuromonadia</taxon>
        <taxon>Geobacterales</taxon>
        <taxon>Geobacteraceae</taxon>
        <taxon>Geomesophilobacter</taxon>
    </lineage>
</organism>
<feature type="domain" description="Glycosyltransferase subfamily 4-like N-terminal" evidence="4">
    <location>
        <begin position="54"/>
        <end position="172"/>
    </location>
</feature>
<keyword evidence="2" id="KW-0808">Transferase</keyword>
<dbReference type="Pfam" id="PF13439">
    <property type="entry name" value="Glyco_transf_4"/>
    <property type="match status" value="1"/>
</dbReference>
<dbReference type="SUPFAM" id="SSF53756">
    <property type="entry name" value="UDP-Glycosyltransferase/glycogen phosphorylase"/>
    <property type="match status" value="1"/>
</dbReference>
<evidence type="ECO:0000259" key="3">
    <source>
        <dbReference type="Pfam" id="PF00534"/>
    </source>
</evidence>
<evidence type="ECO:0000259" key="4">
    <source>
        <dbReference type="Pfam" id="PF13439"/>
    </source>
</evidence>
<keyword evidence="6" id="KW-1185">Reference proteome</keyword>
<dbReference type="CDD" id="cd03811">
    <property type="entry name" value="GT4_GT28_WabH-like"/>
    <property type="match status" value="1"/>
</dbReference>
<name>A0A8J7JGP2_9BACT</name>
<evidence type="ECO:0000256" key="1">
    <source>
        <dbReference type="ARBA" id="ARBA00022676"/>
    </source>
</evidence>
<dbReference type="PANTHER" id="PTHR12526">
    <property type="entry name" value="GLYCOSYLTRANSFERASE"/>
    <property type="match status" value="1"/>
</dbReference>
<gene>
    <name evidence="5" type="ORF">JFN93_03030</name>
</gene>
<comment type="caution">
    <text evidence="5">The sequence shown here is derived from an EMBL/GenBank/DDBJ whole genome shotgun (WGS) entry which is preliminary data.</text>
</comment>
<keyword evidence="1" id="KW-0328">Glycosyltransferase</keyword>
<protein>
    <submittedName>
        <fullName evidence="5">Glycosyltransferase</fullName>
    </submittedName>
</protein>
<dbReference type="AlphaFoldDB" id="A0A8J7JGP2"/>
<evidence type="ECO:0000313" key="6">
    <source>
        <dbReference type="Proteomes" id="UP000636888"/>
    </source>
</evidence>
<evidence type="ECO:0000256" key="2">
    <source>
        <dbReference type="ARBA" id="ARBA00022679"/>
    </source>
</evidence>
<dbReference type="GO" id="GO:0016757">
    <property type="term" value="F:glycosyltransferase activity"/>
    <property type="evidence" value="ECO:0007669"/>
    <property type="project" value="UniProtKB-KW"/>
</dbReference>
<proteinExistence type="predicted"/>
<feature type="domain" description="Glycosyl transferase family 1" evidence="3">
    <location>
        <begin position="182"/>
        <end position="347"/>
    </location>
</feature>
<dbReference type="Proteomes" id="UP000636888">
    <property type="component" value="Unassembled WGS sequence"/>
</dbReference>
<reference evidence="5" key="1">
    <citation type="submission" date="2020-12" db="EMBL/GenBank/DDBJ databases">
        <title>Geomonas sp. Red875, isolated from river sediment.</title>
        <authorList>
            <person name="Xu Z."/>
            <person name="Zhang Z."/>
            <person name="Masuda Y."/>
            <person name="Itoh H."/>
            <person name="Senoo K."/>
        </authorList>
    </citation>
    <scope>NUCLEOTIDE SEQUENCE</scope>
    <source>
        <strain evidence="5">Red875</strain>
    </source>
</reference>
<dbReference type="PANTHER" id="PTHR12526:SF510">
    <property type="entry name" value="D-INOSITOL 3-PHOSPHATE GLYCOSYLTRANSFERASE"/>
    <property type="match status" value="1"/>
</dbReference>
<dbReference type="Pfam" id="PF00534">
    <property type="entry name" value="Glycos_transf_1"/>
    <property type="match status" value="1"/>
</dbReference>
<dbReference type="EMBL" id="JAEMHM010000002">
    <property type="protein sequence ID" value="MBJ6723675.1"/>
    <property type="molecule type" value="Genomic_DNA"/>
</dbReference>
<dbReference type="RefSeq" id="WP_199382512.1">
    <property type="nucleotide sequence ID" value="NZ_JAEMHM010000002.1"/>
</dbReference>
<dbReference type="InterPro" id="IPR028098">
    <property type="entry name" value="Glyco_trans_4-like_N"/>
</dbReference>
<evidence type="ECO:0000313" key="5">
    <source>
        <dbReference type="EMBL" id="MBJ6723675.1"/>
    </source>
</evidence>